<comment type="caution">
    <text evidence="1">The sequence shown here is derived from an EMBL/GenBank/DDBJ whole genome shotgun (WGS) entry which is preliminary data.</text>
</comment>
<dbReference type="InParanoid" id="M0MDC7"/>
<organism evidence="1 2">
    <name type="scientific">Halococcus saccharolyticus DSM 5350</name>
    <dbReference type="NCBI Taxonomy" id="1227455"/>
    <lineage>
        <taxon>Archaea</taxon>
        <taxon>Methanobacteriati</taxon>
        <taxon>Methanobacteriota</taxon>
        <taxon>Stenosarchaea group</taxon>
        <taxon>Halobacteria</taxon>
        <taxon>Halobacteriales</taxon>
        <taxon>Halococcaceae</taxon>
        <taxon>Halococcus</taxon>
    </lineage>
</organism>
<proteinExistence type="predicted"/>
<protein>
    <submittedName>
        <fullName evidence="1">Uncharacterized protein</fullName>
    </submittedName>
</protein>
<sequence>MADINPMEHPPGTGQAADPLDWAAWYEETLDALVVQVEAAAIEWGLDPDGQPYVIEGQQRPAGVEYPLAMVLEFRKVRDDAASDRDEELHDINVNVSVFDRNDPRDYASNLRKTIAQMGAVQSSLYDDRSLDGTCEYLYVEETTAFELETERTDETVGSIDLRLKKEAKHPY</sequence>
<gene>
    <name evidence="1" type="ORF">C449_15993</name>
</gene>
<reference evidence="1 2" key="1">
    <citation type="journal article" date="2014" name="PLoS Genet.">
        <title>Phylogenetically driven sequencing of extremely halophilic archaea reveals strategies for static and dynamic osmo-response.</title>
        <authorList>
            <person name="Becker E.A."/>
            <person name="Seitzer P.M."/>
            <person name="Tritt A."/>
            <person name="Larsen D."/>
            <person name="Krusor M."/>
            <person name="Yao A.I."/>
            <person name="Wu D."/>
            <person name="Madern D."/>
            <person name="Eisen J.A."/>
            <person name="Darling A.E."/>
            <person name="Facciotti M.T."/>
        </authorList>
    </citation>
    <scope>NUCLEOTIDE SEQUENCE [LARGE SCALE GENOMIC DNA]</scope>
    <source>
        <strain evidence="1 2">DSM 5350</strain>
    </source>
</reference>
<dbReference type="STRING" id="1227455.C449_15993"/>
<evidence type="ECO:0000313" key="1">
    <source>
        <dbReference type="EMBL" id="EMA42659.1"/>
    </source>
</evidence>
<dbReference type="EMBL" id="AOMD01000033">
    <property type="protein sequence ID" value="EMA42659.1"/>
    <property type="molecule type" value="Genomic_DNA"/>
</dbReference>
<name>M0MDC7_9EURY</name>
<evidence type="ECO:0000313" key="2">
    <source>
        <dbReference type="Proteomes" id="UP000011669"/>
    </source>
</evidence>
<keyword evidence="2" id="KW-1185">Reference proteome</keyword>
<dbReference type="PATRIC" id="fig|1227455.4.peg.3252"/>
<dbReference type="Proteomes" id="UP000011669">
    <property type="component" value="Unassembled WGS sequence"/>
</dbReference>
<dbReference type="RefSeq" id="WP_006079053.1">
    <property type="nucleotide sequence ID" value="NZ_AOMD01000033.1"/>
</dbReference>
<dbReference type="AlphaFoldDB" id="M0MDC7"/>
<accession>M0MDC7</accession>